<protein>
    <submittedName>
        <fullName evidence="1">Uncharacterized protein</fullName>
    </submittedName>
</protein>
<evidence type="ECO:0000313" key="1">
    <source>
        <dbReference type="EMBL" id="MVU79625.1"/>
    </source>
</evidence>
<evidence type="ECO:0000313" key="2">
    <source>
        <dbReference type="Proteomes" id="UP000466794"/>
    </source>
</evidence>
<proteinExistence type="predicted"/>
<comment type="caution">
    <text evidence="1">The sequence shown here is derived from an EMBL/GenBank/DDBJ whole genome shotgun (WGS) entry which is preliminary data.</text>
</comment>
<dbReference type="RefSeq" id="WP_157389301.1">
    <property type="nucleotide sequence ID" value="NZ_WRPP01000004.1"/>
</dbReference>
<organism evidence="1 2">
    <name type="scientific">Nocardia terrae</name>
    <dbReference type="NCBI Taxonomy" id="2675851"/>
    <lineage>
        <taxon>Bacteria</taxon>
        <taxon>Bacillati</taxon>
        <taxon>Actinomycetota</taxon>
        <taxon>Actinomycetes</taxon>
        <taxon>Mycobacteriales</taxon>
        <taxon>Nocardiaceae</taxon>
        <taxon>Nocardia</taxon>
    </lineage>
</organism>
<dbReference type="AlphaFoldDB" id="A0A7K1UZ86"/>
<reference evidence="1 2" key="1">
    <citation type="submission" date="2019-12" db="EMBL/GenBank/DDBJ databases">
        <title>Nocardia sp. nov. ET3-3 isolated from soil.</title>
        <authorList>
            <person name="Kanchanasin P."/>
            <person name="Tanasupawat S."/>
            <person name="Yuki M."/>
            <person name="Kudo T."/>
        </authorList>
    </citation>
    <scope>NUCLEOTIDE SEQUENCE [LARGE SCALE GENOMIC DNA]</scope>
    <source>
        <strain evidence="1 2">ET3-3</strain>
    </source>
</reference>
<keyword evidence="2" id="KW-1185">Reference proteome</keyword>
<name>A0A7K1UZ86_9NOCA</name>
<dbReference type="EMBL" id="WRPP01000004">
    <property type="protein sequence ID" value="MVU79625.1"/>
    <property type="molecule type" value="Genomic_DNA"/>
</dbReference>
<accession>A0A7K1UZ86</accession>
<gene>
    <name evidence="1" type="ORF">GPX89_20550</name>
</gene>
<dbReference type="Proteomes" id="UP000466794">
    <property type="component" value="Unassembled WGS sequence"/>
</dbReference>
<sequence>MPDQPLSPRHVIANLRARLRVRSGPRSTLRIITLTHPLLDPGYAYWATDDEQYDV</sequence>